<dbReference type="AlphaFoldDB" id="S4NHT6"/>
<dbReference type="EMBL" id="GAIX01014274">
    <property type="protein sequence ID" value="JAA78286.1"/>
    <property type="molecule type" value="Transcribed_RNA"/>
</dbReference>
<sequence length="75" mass="8873">MVIHDKSSSFKLIRFCETLIFLLFSLLVLRAERLNYCQALIFHSLKNICLIGKLFVPDLHLFQFFNLCRYVSSDE</sequence>
<organism evidence="1">
    <name type="scientific">Pararge aegeria</name>
    <name type="common">speckled wood butterfly</name>
    <dbReference type="NCBI Taxonomy" id="116150"/>
    <lineage>
        <taxon>Eukaryota</taxon>
        <taxon>Metazoa</taxon>
        <taxon>Ecdysozoa</taxon>
        <taxon>Arthropoda</taxon>
        <taxon>Hexapoda</taxon>
        <taxon>Insecta</taxon>
        <taxon>Pterygota</taxon>
        <taxon>Neoptera</taxon>
        <taxon>Endopterygota</taxon>
        <taxon>Lepidoptera</taxon>
        <taxon>Glossata</taxon>
        <taxon>Ditrysia</taxon>
        <taxon>Papilionoidea</taxon>
        <taxon>Nymphalidae</taxon>
        <taxon>Satyrinae</taxon>
        <taxon>Satyrini</taxon>
        <taxon>Parargina</taxon>
        <taxon>Pararge</taxon>
    </lineage>
</organism>
<reference evidence="1" key="1">
    <citation type="journal article" date="2013" name="BMC Genomics">
        <title>Unscrambling butterfly oogenesis.</title>
        <authorList>
            <person name="Carter J.M."/>
            <person name="Baker S.C."/>
            <person name="Pink R."/>
            <person name="Carter D.R."/>
            <person name="Collins A."/>
            <person name="Tomlin J."/>
            <person name="Gibbs M."/>
            <person name="Breuker C.J."/>
        </authorList>
    </citation>
    <scope>NUCLEOTIDE SEQUENCE</scope>
    <source>
        <tissue evidence="1">Ovary</tissue>
    </source>
</reference>
<accession>S4NHT6</accession>
<reference evidence="1" key="2">
    <citation type="submission" date="2013-05" db="EMBL/GenBank/DDBJ databases">
        <authorList>
            <person name="Carter J.-M."/>
            <person name="Baker S.C."/>
            <person name="Pink R."/>
            <person name="Carter D.R.F."/>
            <person name="Collins A."/>
            <person name="Tomlin J."/>
            <person name="Gibbs M."/>
            <person name="Breuker C.J."/>
        </authorList>
    </citation>
    <scope>NUCLEOTIDE SEQUENCE</scope>
    <source>
        <tissue evidence="1">Ovary</tissue>
    </source>
</reference>
<evidence type="ECO:0000313" key="1">
    <source>
        <dbReference type="EMBL" id="JAA78286.1"/>
    </source>
</evidence>
<protein>
    <submittedName>
        <fullName evidence="1">Uncharacterized protein</fullName>
    </submittedName>
</protein>
<proteinExistence type="predicted"/>
<name>S4NHT6_9NEOP</name>